<dbReference type="PANTHER" id="PTHR10989">
    <property type="entry name" value="ANDROGEN-INDUCED PROTEIN 1-RELATED"/>
    <property type="match status" value="1"/>
</dbReference>
<feature type="transmembrane region" description="Helical" evidence="5">
    <location>
        <begin position="72"/>
        <end position="95"/>
    </location>
</feature>
<dbReference type="EMBL" id="RBNJ01000063">
    <property type="protein sequence ID" value="RUS35512.1"/>
    <property type="molecule type" value="Genomic_DNA"/>
</dbReference>
<reference evidence="6 7" key="1">
    <citation type="journal article" date="2018" name="New Phytol.">
        <title>Phylogenomics of Endogonaceae and evolution of mycorrhizas within Mucoromycota.</title>
        <authorList>
            <person name="Chang Y."/>
            <person name="Desiro A."/>
            <person name="Na H."/>
            <person name="Sandor L."/>
            <person name="Lipzen A."/>
            <person name="Clum A."/>
            <person name="Barry K."/>
            <person name="Grigoriev I.V."/>
            <person name="Martin F.M."/>
            <person name="Stajich J.E."/>
            <person name="Smith M.E."/>
            <person name="Bonito G."/>
            <person name="Spatafora J.W."/>
        </authorList>
    </citation>
    <scope>NUCLEOTIDE SEQUENCE [LARGE SCALE GENOMIC DNA]</scope>
    <source>
        <strain evidence="6 7">AD002</strain>
    </source>
</reference>
<dbReference type="InterPro" id="IPR006838">
    <property type="entry name" value="ADTRP_AIG1"/>
</dbReference>
<keyword evidence="2 5" id="KW-0812">Transmembrane</keyword>
<organism evidence="6 7">
    <name type="scientific">Jimgerdemannia flammicorona</name>
    <dbReference type="NCBI Taxonomy" id="994334"/>
    <lineage>
        <taxon>Eukaryota</taxon>
        <taxon>Fungi</taxon>
        <taxon>Fungi incertae sedis</taxon>
        <taxon>Mucoromycota</taxon>
        <taxon>Mucoromycotina</taxon>
        <taxon>Endogonomycetes</taxon>
        <taxon>Endogonales</taxon>
        <taxon>Endogonaceae</taxon>
        <taxon>Jimgerdemannia</taxon>
    </lineage>
</organism>
<dbReference type="GO" id="GO:0016020">
    <property type="term" value="C:membrane"/>
    <property type="evidence" value="ECO:0007669"/>
    <property type="project" value="InterPro"/>
</dbReference>
<comment type="subcellular location">
    <subcellularLocation>
        <location evidence="1">Endomembrane system</location>
        <topology evidence="1">Multi-pass membrane protein</topology>
    </subcellularLocation>
</comment>
<gene>
    <name evidence="6" type="ORF">BC938DRAFT_481592</name>
</gene>
<feature type="transmembrane region" description="Helical" evidence="5">
    <location>
        <begin position="12"/>
        <end position="30"/>
    </location>
</feature>
<evidence type="ECO:0000256" key="1">
    <source>
        <dbReference type="ARBA" id="ARBA00004127"/>
    </source>
</evidence>
<evidence type="ECO:0000313" key="7">
    <source>
        <dbReference type="Proteomes" id="UP000274822"/>
    </source>
</evidence>
<evidence type="ECO:0000256" key="3">
    <source>
        <dbReference type="ARBA" id="ARBA00022989"/>
    </source>
</evidence>
<keyword evidence="3 5" id="KW-1133">Transmembrane helix</keyword>
<dbReference type="GO" id="GO:0012505">
    <property type="term" value="C:endomembrane system"/>
    <property type="evidence" value="ECO:0007669"/>
    <property type="project" value="UniProtKB-SubCell"/>
</dbReference>
<keyword evidence="4 5" id="KW-0472">Membrane</keyword>
<dbReference type="Pfam" id="PF04750">
    <property type="entry name" value="Far-17a_AIG1"/>
    <property type="match status" value="1"/>
</dbReference>
<dbReference type="AlphaFoldDB" id="A0A433R0E6"/>
<evidence type="ECO:0000256" key="5">
    <source>
        <dbReference type="SAM" id="Phobius"/>
    </source>
</evidence>
<evidence type="ECO:0000256" key="4">
    <source>
        <dbReference type="ARBA" id="ARBA00023136"/>
    </source>
</evidence>
<accession>A0A433R0E6</accession>
<dbReference type="PANTHER" id="PTHR10989:SF16">
    <property type="entry name" value="AT02829P-RELATED"/>
    <property type="match status" value="1"/>
</dbReference>
<sequence>MIARSAPRVPQILLHLAGMASFSYSFWTLAHMTNKASASFGWHFQLEGLISILYWSLLYYDERLLKHPDVAALPIIVDLSFHLFPAVLLWADFLFFSRQFARSARHITYIFVFGAAYCVWTHLCFQQNGFWPYPILEKLPTPYRIAFFVACAAFCTLVYEFGARLHRFFNKPLETLTKKIQ</sequence>
<protein>
    <submittedName>
        <fullName evidence="6">Integral membrane protein</fullName>
    </submittedName>
</protein>
<evidence type="ECO:0000256" key="2">
    <source>
        <dbReference type="ARBA" id="ARBA00022692"/>
    </source>
</evidence>
<dbReference type="Proteomes" id="UP000274822">
    <property type="component" value="Unassembled WGS sequence"/>
</dbReference>
<feature type="transmembrane region" description="Helical" evidence="5">
    <location>
        <begin position="107"/>
        <end position="123"/>
    </location>
</feature>
<name>A0A433R0E6_9FUNG</name>
<feature type="transmembrane region" description="Helical" evidence="5">
    <location>
        <begin position="143"/>
        <end position="162"/>
    </location>
</feature>
<keyword evidence="7" id="KW-1185">Reference proteome</keyword>
<evidence type="ECO:0000313" key="6">
    <source>
        <dbReference type="EMBL" id="RUS35512.1"/>
    </source>
</evidence>
<comment type="caution">
    <text evidence="6">The sequence shown here is derived from an EMBL/GenBank/DDBJ whole genome shotgun (WGS) entry which is preliminary data.</text>
</comment>
<proteinExistence type="predicted"/>